<evidence type="ECO:0000256" key="3">
    <source>
        <dbReference type="ARBA" id="ARBA00022692"/>
    </source>
</evidence>
<evidence type="ECO:0000256" key="1">
    <source>
        <dbReference type="ARBA" id="ARBA00004651"/>
    </source>
</evidence>
<evidence type="ECO:0000256" key="2">
    <source>
        <dbReference type="ARBA" id="ARBA00022475"/>
    </source>
</evidence>
<keyword evidence="3 7" id="KW-0812">Transmembrane</keyword>
<protein>
    <submittedName>
        <fullName evidence="9">MotA/TolQ/ExbB proton channel family protein</fullName>
    </submittedName>
</protein>
<feature type="transmembrane region" description="Helical" evidence="7">
    <location>
        <begin position="15"/>
        <end position="37"/>
    </location>
</feature>
<evidence type="ECO:0000256" key="4">
    <source>
        <dbReference type="ARBA" id="ARBA00022989"/>
    </source>
</evidence>
<comment type="similarity">
    <text evidence="6">Belongs to the exbB/tolQ family.</text>
</comment>
<evidence type="ECO:0000313" key="9">
    <source>
        <dbReference type="EMBL" id="AGC72144.1"/>
    </source>
</evidence>
<dbReference type="InterPro" id="IPR050790">
    <property type="entry name" value="ExbB/TolQ_transport"/>
</dbReference>
<sequence length="240" mass="25975">MFQSGVMGLVGSLGAVSKIVLMLLFVASILSWGVILYKWRSFKAADREDQRFFSAFSKIRDLDELYRQSKRAEGSPSARVFQGIMDRVLTVSGDGAVSASHGVGGAKEPGPVIDHQYMDKTVSYLVQNQVSHLESYLPVLATTGNITPFIGLLGTVLGIIDSFREIGLQGTASIAAVAPGVSEALVATAAGLFTAIPAVIFYNYFLTRIRKTVFRIESFTVEAMRSLQTRLKQTAVGIQS</sequence>
<dbReference type="PANTHER" id="PTHR30625">
    <property type="entry name" value="PROTEIN TOLQ"/>
    <property type="match status" value="1"/>
</dbReference>
<accession>L7VX00</accession>
<dbReference type="PANTHER" id="PTHR30625:SF3">
    <property type="entry name" value="TOL-PAL SYSTEM PROTEIN TOLQ"/>
    <property type="match status" value="1"/>
</dbReference>
<dbReference type="InterPro" id="IPR002898">
    <property type="entry name" value="MotA_ExbB_proton_chnl"/>
</dbReference>
<evidence type="ECO:0000256" key="6">
    <source>
        <dbReference type="RuleBase" id="RU004057"/>
    </source>
</evidence>
<dbReference type="AlphaFoldDB" id="L7VX00"/>
<evidence type="ECO:0000259" key="8">
    <source>
        <dbReference type="Pfam" id="PF01618"/>
    </source>
</evidence>
<proteinExistence type="inferred from homology"/>
<reference evidence="9" key="1">
    <citation type="submission" date="2012-09" db="EMBL/GenBank/DDBJ databases">
        <title>Metagenomic Characterization of a Microbial Community in Wastewater Detects High Levels of Antibiotic Resistance.</title>
        <authorList>
            <person name="Abrams M."/>
            <person name="Caldwell A."/>
            <person name="Vandaei E."/>
            <person name="Lee W."/>
            <person name="Perrott J."/>
            <person name="Khan S.Y."/>
            <person name="Ta J."/>
            <person name="Romero D."/>
            <person name="Nguyen V."/>
            <person name="Pourmand N."/>
            <person name="Ouverney C.C."/>
        </authorList>
    </citation>
    <scope>NUCLEOTIDE SEQUENCE</scope>
</reference>
<feature type="domain" description="MotA/TolQ/ExbB proton channel" evidence="8">
    <location>
        <begin position="116"/>
        <end position="217"/>
    </location>
</feature>
<name>L7VX00_9BACT</name>
<dbReference type="EMBL" id="JX649893">
    <property type="protein sequence ID" value="AGC72144.1"/>
    <property type="molecule type" value="Genomic_DNA"/>
</dbReference>
<dbReference type="GO" id="GO:0017038">
    <property type="term" value="P:protein import"/>
    <property type="evidence" value="ECO:0007669"/>
    <property type="project" value="TreeGrafter"/>
</dbReference>
<keyword evidence="2" id="KW-1003">Cell membrane</keyword>
<keyword evidence="6" id="KW-0653">Protein transport</keyword>
<organism evidence="9">
    <name type="scientific">uncultured bacterium A1Q1_fos_560</name>
    <dbReference type="NCBI Taxonomy" id="1256584"/>
    <lineage>
        <taxon>Bacteria</taxon>
        <taxon>environmental samples</taxon>
    </lineage>
</organism>
<dbReference type="GO" id="GO:0005886">
    <property type="term" value="C:plasma membrane"/>
    <property type="evidence" value="ECO:0007669"/>
    <property type="project" value="UniProtKB-SubCell"/>
</dbReference>
<comment type="subcellular location">
    <subcellularLocation>
        <location evidence="1">Cell membrane</location>
        <topology evidence="1">Multi-pass membrane protein</topology>
    </subcellularLocation>
    <subcellularLocation>
        <location evidence="6">Membrane</location>
        <topology evidence="6">Multi-pass membrane protein</topology>
    </subcellularLocation>
</comment>
<keyword evidence="6" id="KW-0813">Transport</keyword>
<keyword evidence="5 7" id="KW-0472">Membrane</keyword>
<evidence type="ECO:0000256" key="5">
    <source>
        <dbReference type="ARBA" id="ARBA00023136"/>
    </source>
</evidence>
<feature type="transmembrane region" description="Helical" evidence="7">
    <location>
        <begin position="136"/>
        <end position="160"/>
    </location>
</feature>
<feature type="transmembrane region" description="Helical" evidence="7">
    <location>
        <begin position="184"/>
        <end position="205"/>
    </location>
</feature>
<dbReference type="Pfam" id="PF01618">
    <property type="entry name" value="MotA_ExbB"/>
    <property type="match status" value="1"/>
</dbReference>
<keyword evidence="4 7" id="KW-1133">Transmembrane helix</keyword>
<evidence type="ECO:0000256" key="7">
    <source>
        <dbReference type="SAM" id="Phobius"/>
    </source>
</evidence>